<dbReference type="GO" id="GO:0032259">
    <property type="term" value="P:methylation"/>
    <property type="evidence" value="ECO:0007669"/>
    <property type="project" value="UniProtKB-KW"/>
</dbReference>
<dbReference type="AlphaFoldDB" id="A0A8J6TGR5"/>
<organism evidence="1 2">
    <name type="scientific">Candidatus Desulfobia pelagia</name>
    <dbReference type="NCBI Taxonomy" id="2841692"/>
    <lineage>
        <taxon>Bacteria</taxon>
        <taxon>Pseudomonadati</taxon>
        <taxon>Thermodesulfobacteriota</taxon>
        <taxon>Desulfobulbia</taxon>
        <taxon>Desulfobulbales</taxon>
        <taxon>Desulfobulbaceae</taxon>
        <taxon>Candidatus Desulfobia</taxon>
    </lineage>
</organism>
<dbReference type="Gene3D" id="3.40.50.150">
    <property type="entry name" value="Vaccinia Virus protein VP39"/>
    <property type="match status" value="1"/>
</dbReference>
<dbReference type="CDD" id="cd02440">
    <property type="entry name" value="AdoMet_MTases"/>
    <property type="match status" value="1"/>
</dbReference>
<dbReference type="Proteomes" id="UP000614424">
    <property type="component" value="Unassembled WGS sequence"/>
</dbReference>
<evidence type="ECO:0000313" key="1">
    <source>
        <dbReference type="EMBL" id="MBC8318997.1"/>
    </source>
</evidence>
<name>A0A8J6TGR5_9BACT</name>
<comment type="caution">
    <text evidence="1">The sequence shown here is derived from an EMBL/GenBank/DDBJ whole genome shotgun (WGS) entry which is preliminary data.</text>
</comment>
<keyword evidence="1" id="KW-0489">Methyltransferase</keyword>
<evidence type="ECO:0000313" key="2">
    <source>
        <dbReference type="Proteomes" id="UP000614424"/>
    </source>
</evidence>
<dbReference type="InterPro" id="IPR029063">
    <property type="entry name" value="SAM-dependent_MTases_sf"/>
</dbReference>
<accession>A0A8J6TGR5</accession>
<reference evidence="1 2" key="1">
    <citation type="submission" date="2020-08" db="EMBL/GenBank/DDBJ databases">
        <title>Bridging the membrane lipid divide: bacteria of the FCB group superphylum have the potential to synthesize archaeal ether lipids.</title>
        <authorList>
            <person name="Villanueva L."/>
            <person name="Von Meijenfeldt F.A.B."/>
            <person name="Westbye A.B."/>
            <person name="Yadav S."/>
            <person name="Hopmans E.C."/>
            <person name="Dutilh B.E."/>
            <person name="Sinninghe Damste J.S."/>
        </authorList>
    </citation>
    <scope>NUCLEOTIDE SEQUENCE [LARGE SCALE GENOMIC DNA]</scope>
    <source>
        <strain evidence="1">NIOZ-UU47</strain>
    </source>
</reference>
<keyword evidence="1" id="KW-0808">Transferase</keyword>
<proteinExistence type="predicted"/>
<dbReference type="EMBL" id="JACNJZ010000209">
    <property type="protein sequence ID" value="MBC8318997.1"/>
    <property type="molecule type" value="Genomic_DNA"/>
</dbReference>
<dbReference type="SUPFAM" id="SSF53335">
    <property type="entry name" value="S-adenosyl-L-methionine-dependent methyltransferases"/>
    <property type="match status" value="1"/>
</dbReference>
<dbReference type="GO" id="GO:0008168">
    <property type="term" value="F:methyltransferase activity"/>
    <property type="evidence" value="ECO:0007669"/>
    <property type="project" value="UniProtKB-KW"/>
</dbReference>
<sequence>MSRFEEHKHSILAEEERDIYIGVINRFIGYYSREAQKETQNDTTREYPFVAMDTRQVFEQIHIVHEQLGKDTPPGKNHTFLDVGCGIGNIMLIAEQYSFDAYGIEKDEYPYQLATRLIDEEHVWQKDIWEFDGYHTFDVIYYFRPLPDAGPQTKFELMIEEKIKKSGILIANRKISSAIEEDSRFKRLSLDHPIWQKVSE</sequence>
<protein>
    <submittedName>
        <fullName evidence="1">Class I SAM-dependent methyltransferase</fullName>
    </submittedName>
</protein>
<gene>
    <name evidence="1" type="ORF">H8E41_13955</name>
</gene>